<dbReference type="EMBL" id="JAAGPU010000009">
    <property type="protein sequence ID" value="NEU04555.1"/>
    <property type="molecule type" value="Genomic_DNA"/>
</dbReference>
<organism evidence="1 2">
    <name type="scientific">Clostridium senegalense</name>
    <dbReference type="NCBI Taxonomy" id="1465809"/>
    <lineage>
        <taxon>Bacteria</taxon>
        <taxon>Bacillati</taxon>
        <taxon>Bacillota</taxon>
        <taxon>Clostridia</taxon>
        <taxon>Eubacteriales</taxon>
        <taxon>Clostridiaceae</taxon>
        <taxon>Clostridium</taxon>
    </lineage>
</organism>
<dbReference type="Proteomes" id="UP000481872">
    <property type="component" value="Unassembled WGS sequence"/>
</dbReference>
<accession>A0A6M0H1B6</accession>
<keyword evidence="2" id="KW-1185">Reference proteome</keyword>
<dbReference type="InterPro" id="IPR031000">
    <property type="entry name" value="D_pro_red_PrdD"/>
</dbReference>
<name>A0A6M0H1B6_9CLOT</name>
<dbReference type="AlphaFoldDB" id="A0A6M0H1B6"/>
<evidence type="ECO:0000313" key="2">
    <source>
        <dbReference type="Proteomes" id="UP000481872"/>
    </source>
</evidence>
<dbReference type="Pfam" id="PF09338">
    <property type="entry name" value="Gly_reductase"/>
    <property type="match status" value="1"/>
</dbReference>
<evidence type="ECO:0000313" key="1">
    <source>
        <dbReference type="EMBL" id="NEU04555.1"/>
    </source>
</evidence>
<dbReference type="NCBIfam" id="TIGR04482">
    <property type="entry name" value="D_pro_red_PrdD"/>
    <property type="match status" value="1"/>
</dbReference>
<dbReference type="GO" id="GO:0050485">
    <property type="term" value="F:oxidoreductase activity, acting on X-H and Y-H to form an X-Y bond, with a disulfide as acceptor"/>
    <property type="evidence" value="ECO:0007669"/>
    <property type="project" value="InterPro"/>
</dbReference>
<sequence>MYKFKDLRKLVIKAFHIEEVKFYDKTFIDNKTLYIRKNIMEDIEFDREIIKSIDLNIIYKNERNILVNSIMDFYPIATKVLGELGEGITHVITGVTVMINGVDDNGIQIGEFGSSEGILNEQVVFGKAGTPDIDDIIIQFDVVVNKGRASERETILEIHKCCDKVIQNIRELLKNINGRYCDEKHEYYDKVNKAGKKIVIIKQVAGQGAMYDTALLGNEPCSSIGAKSIIDMGNIPIILTPNEYRDGALRAMH</sequence>
<reference evidence="1 2" key="1">
    <citation type="submission" date="2020-02" db="EMBL/GenBank/DDBJ databases">
        <title>Genome assembly of a novel Clostridium senegalense strain.</title>
        <authorList>
            <person name="Gupta T.B."/>
            <person name="Jauregui R."/>
            <person name="Maclean P."/>
            <person name="Nawarathana A."/>
            <person name="Brightwell G."/>
        </authorList>
    </citation>
    <scope>NUCLEOTIDE SEQUENCE [LARGE SCALE GENOMIC DNA]</scope>
    <source>
        <strain evidence="1 2">AGRFS4</strain>
    </source>
</reference>
<gene>
    <name evidence="1" type="primary">prdD</name>
    <name evidence="1" type="ORF">G3M99_06705</name>
</gene>
<proteinExistence type="predicted"/>
<comment type="caution">
    <text evidence="1">The sequence shown here is derived from an EMBL/GenBank/DDBJ whole genome shotgun (WGS) entry which is preliminary data.</text>
</comment>
<protein>
    <submittedName>
        <fullName evidence="1">Proline reductase cluster protein PrdD</fullName>
    </submittedName>
</protein>
<dbReference type="InterPro" id="IPR015417">
    <property type="entry name" value="Gly_reductase_pB_sua/b"/>
</dbReference>